<proteinExistence type="predicted"/>
<organism evidence="1 2">
    <name type="scientific">Fusarium solani subsp. cucurbitae</name>
    <name type="common">Neocosmosporum cucurbitae</name>
    <dbReference type="NCBI Taxonomy" id="2747967"/>
    <lineage>
        <taxon>Eukaryota</taxon>
        <taxon>Fungi</taxon>
        <taxon>Dikarya</taxon>
        <taxon>Ascomycota</taxon>
        <taxon>Pezizomycotina</taxon>
        <taxon>Sordariomycetes</taxon>
        <taxon>Hypocreomycetidae</taxon>
        <taxon>Hypocreales</taxon>
        <taxon>Nectriaceae</taxon>
        <taxon>Fusarium</taxon>
        <taxon>Fusarium solani species complex</taxon>
    </lineage>
</organism>
<reference evidence="1" key="1">
    <citation type="submission" date="2021-11" db="EMBL/GenBank/DDBJ databases">
        <title>Fusarium solani-melongenae Genome sequencing and assembly.</title>
        <authorList>
            <person name="Xie S."/>
            <person name="Huang L."/>
            <person name="Zhang X."/>
        </authorList>
    </citation>
    <scope>NUCLEOTIDE SEQUENCE</scope>
    <source>
        <strain evidence="1">CRI 24-3</strain>
    </source>
</reference>
<evidence type="ECO:0000313" key="2">
    <source>
        <dbReference type="Proteomes" id="UP000830768"/>
    </source>
</evidence>
<keyword evidence="2" id="KW-1185">Reference proteome</keyword>
<accession>A0ACD3YNE7</accession>
<protein>
    <submittedName>
        <fullName evidence="1">Uncharacterized protein</fullName>
    </submittedName>
</protein>
<name>A0ACD3YNE7_FUSSC</name>
<gene>
    <name evidence="1" type="ORF">LCI18_001385</name>
</gene>
<dbReference type="EMBL" id="CP090030">
    <property type="protein sequence ID" value="UPK90450.1"/>
    <property type="molecule type" value="Genomic_DNA"/>
</dbReference>
<sequence>MTMRVEAIYTYPIKSLRGVSLSSINAKPTGFEYDRHFMLWDVNKKENLHIGLRPALCLFATRLTPEDGPRSIEVEYGLNHVFDQPSEHVDPSPLSVPLEPDVKKLPRVTVTMHFSPCSAYDMGSKYNDWFTHRLGYHVKLLYIGDHRRKVLGNMGQGVVYRTTKPIHISLAIIPVALALGYYFYSKGKAGSTPSAITGILVLASFVVLVHQLGRWVCTAGPLITFADLAAYLIISTKSYQDVNERLPNDEEMDITKFRANIVVSGANEAYEEDFWSQLRIGGNTTMKLTQNCARCSSLNVDYATGKAGKTEAGKVLKKLSKDRRVDPGTKWSPIFGRYGFLASASTKAEAVVVSVGDEVEVTGRNLERTITGMYPPKSQGTSLSDASDAEYPKT</sequence>
<evidence type="ECO:0000313" key="1">
    <source>
        <dbReference type="EMBL" id="UPK90450.1"/>
    </source>
</evidence>
<dbReference type="Proteomes" id="UP000830768">
    <property type="component" value="Chromosome 1"/>
</dbReference>